<dbReference type="GO" id="GO:0000976">
    <property type="term" value="F:transcription cis-regulatory region binding"/>
    <property type="evidence" value="ECO:0007669"/>
    <property type="project" value="TreeGrafter"/>
</dbReference>
<dbReference type="Gene3D" id="3.40.50.2300">
    <property type="match status" value="2"/>
</dbReference>
<keyword evidence="6" id="KW-1185">Reference proteome</keyword>
<gene>
    <name evidence="5" type="ORF">NJ75_03474</name>
</gene>
<evidence type="ECO:0000259" key="4">
    <source>
        <dbReference type="PROSITE" id="PS50932"/>
    </source>
</evidence>
<evidence type="ECO:0000313" key="6">
    <source>
        <dbReference type="Proteomes" id="UP000031338"/>
    </source>
</evidence>
<name>A0A0B8ZC88_9SPHN</name>
<dbReference type="Proteomes" id="UP000031338">
    <property type="component" value="Unassembled WGS sequence"/>
</dbReference>
<keyword evidence="2" id="KW-0238">DNA-binding</keyword>
<dbReference type="PATRIC" id="fig|48936.3.peg.3501"/>
<dbReference type="InterPro" id="IPR000843">
    <property type="entry name" value="HTH_LacI"/>
</dbReference>
<dbReference type="Pfam" id="PF00356">
    <property type="entry name" value="LacI"/>
    <property type="match status" value="1"/>
</dbReference>
<dbReference type="SUPFAM" id="SSF53822">
    <property type="entry name" value="Periplasmic binding protein-like I"/>
    <property type="match status" value="1"/>
</dbReference>
<dbReference type="CDD" id="cd01392">
    <property type="entry name" value="HTH_LacI"/>
    <property type="match status" value="1"/>
</dbReference>
<dbReference type="STRING" id="48936.NJ75_03474"/>
<dbReference type="Gene3D" id="1.10.260.40">
    <property type="entry name" value="lambda repressor-like DNA-binding domains"/>
    <property type="match status" value="1"/>
</dbReference>
<evidence type="ECO:0000256" key="1">
    <source>
        <dbReference type="ARBA" id="ARBA00023015"/>
    </source>
</evidence>
<sequence length="360" mass="38501">MVAVPDLHYSGCSGLCSAPKLVVMSKSKVPTGSDVARLARVSKSAVSRAYNGGYVAPEVRERIFEAARKLRYRPSNAARALSTNRSNLIGLAITALDNQFYPELVDRLNDRLSLDGYRCVLFETRGEAGLEPVLDELLGFRLDGVIMASTSFATRVASECEDAGVPVIMLNNVDLTAQVGGVSADNRHGGEAVAQHFQSLGITRTAVINGLAESSASVERTAFFRDAMLRAGLPEPIVACGKYDFETTARVTAELLRLPDRPTGIFCVTDLMALSCLQAVVGCGLVPGEDVAIAGFDNVPIAAWPAFDLTTYAVPVPEIVDTAWQRLISAIRGSEVPKEVLQVQGELVIRSSTVGRAARD</sequence>
<dbReference type="AlphaFoldDB" id="A0A0B8ZC88"/>
<dbReference type="PROSITE" id="PS50932">
    <property type="entry name" value="HTH_LACI_2"/>
    <property type="match status" value="1"/>
</dbReference>
<evidence type="ECO:0000313" key="5">
    <source>
        <dbReference type="EMBL" id="KHS43854.1"/>
    </source>
</evidence>
<protein>
    <submittedName>
        <fullName evidence="5">LacI family transcriptional regulator</fullName>
    </submittedName>
</protein>
<dbReference type="EMBL" id="JRVC01000020">
    <property type="protein sequence ID" value="KHS43854.1"/>
    <property type="molecule type" value="Genomic_DNA"/>
</dbReference>
<dbReference type="InterPro" id="IPR028082">
    <property type="entry name" value="Peripla_BP_I"/>
</dbReference>
<dbReference type="CDD" id="cd06278">
    <property type="entry name" value="PBP1_LacI-like"/>
    <property type="match status" value="1"/>
</dbReference>
<evidence type="ECO:0000256" key="2">
    <source>
        <dbReference type="ARBA" id="ARBA00023125"/>
    </source>
</evidence>
<comment type="caution">
    <text evidence="5">The sequence shown here is derived from an EMBL/GenBank/DDBJ whole genome shotgun (WGS) entry which is preliminary data.</text>
</comment>
<dbReference type="Pfam" id="PF13377">
    <property type="entry name" value="Peripla_BP_3"/>
    <property type="match status" value="1"/>
</dbReference>
<organism evidence="5 6">
    <name type="scientific">Novosphingobium subterraneum</name>
    <dbReference type="NCBI Taxonomy" id="48936"/>
    <lineage>
        <taxon>Bacteria</taxon>
        <taxon>Pseudomonadati</taxon>
        <taxon>Pseudomonadota</taxon>
        <taxon>Alphaproteobacteria</taxon>
        <taxon>Sphingomonadales</taxon>
        <taxon>Sphingomonadaceae</taxon>
        <taxon>Novosphingobium</taxon>
    </lineage>
</organism>
<accession>A0A0B8ZC88</accession>
<feature type="domain" description="HTH lacI-type" evidence="4">
    <location>
        <begin position="30"/>
        <end position="83"/>
    </location>
</feature>
<dbReference type="PANTHER" id="PTHR30146">
    <property type="entry name" value="LACI-RELATED TRANSCRIPTIONAL REPRESSOR"/>
    <property type="match status" value="1"/>
</dbReference>
<dbReference type="GO" id="GO:0003700">
    <property type="term" value="F:DNA-binding transcription factor activity"/>
    <property type="evidence" value="ECO:0007669"/>
    <property type="project" value="TreeGrafter"/>
</dbReference>
<dbReference type="SMART" id="SM00354">
    <property type="entry name" value="HTH_LACI"/>
    <property type="match status" value="1"/>
</dbReference>
<dbReference type="SUPFAM" id="SSF47413">
    <property type="entry name" value="lambda repressor-like DNA-binding domains"/>
    <property type="match status" value="1"/>
</dbReference>
<keyword evidence="3" id="KW-0804">Transcription</keyword>
<keyword evidence="1" id="KW-0805">Transcription regulation</keyword>
<evidence type="ECO:0000256" key="3">
    <source>
        <dbReference type="ARBA" id="ARBA00023163"/>
    </source>
</evidence>
<dbReference type="InterPro" id="IPR010982">
    <property type="entry name" value="Lambda_DNA-bd_dom_sf"/>
</dbReference>
<dbReference type="InterPro" id="IPR046335">
    <property type="entry name" value="LacI/GalR-like_sensor"/>
</dbReference>
<proteinExistence type="predicted"/>
<reference evidence="5 6" key="1">
    <citation type="submission" date="2014-10" db="EMBL/GenBank/DDBJ databases">
        <title>Draft genome sequence of Novosphingobium subterraneum DSM 12447.</title>
        <authorList>
            <person name="Gan H.M."/>
            <person name="Gan H.Y."/>
            <person name="Savka M.A."/>
        </authorList>
    </citation>
    <scope>NUCLEOTIDE SEQUENCE [LARGE SCALE GENOMIC DNA]</scope>
    <source>
        <strain evidence="5 6">DSM 12447</strain>
    </source>
</reference>
<dbReference type="PANTHER" id="PTHR30146:SF109">
    <property type="entry name" value="HTH-TYPE TRANSCRIPTIONAL REGULATOR GALS"/>
    <property type="match status" value="1"/>
</dbReference>